<evidence type="ECO:0000256" key="3">
    <source>
        <dbReference type="ARBA" id="ARBA00022741"/>
    </source>
</evidence>
<dbReference type="OrthoDB" id="9778870at2"/>
<dbReference type="GO" id="GO:0005524">
    <property type="term" value="F:ATP binding"/>
    <property type="evidence" value="ECO:0007669"/>
    <property type="project" value="UniProtKB-KW"/>
</dbReference>
<dbReference type="Gene3D" id="3.40.50.300">
    <property type="entry name" value="P-loop containing nucleotide triphosphate hydrolases"/>
    <property type="match status" value="1"/>
</dbReference>
<dbReference type="GO" id="GO:0016020">
    <property type="term" value="C:membrane"/>
    <property type="evidence" value="ECO:0007669"/>
    <property type="project" value="InterPro"/>
</dbReference>
<accession>A0A557P5S6</accession>
<reference evidence="6 7" key="1">
    <citation type="submission" date="2019-07" db="EMBL/GenBank/DDBJ databases">
        <title>The draft genome sequence of Vibrio algivorus M1486.</title>
        <authorList>
            <person name="Meng X."/>
        </authorList>
    </citation>
    <scope>NUCLEOTIDE SEQUENCE [LARGE SCALE GENOMIC DNA]</scope>
    <source>
        <strain evidence="6 7">M1486</strain>
    </source>
</reference>
<dbReference type="InterPro" id="IPR015860">
    <property type="entry name" value="ABC_transpr_TagH-like"/>
</dbReference>
<dbReference type="GO" id="GO:0140359">
    <property type="term" value="F:ABC-type transporter activity"/>
    <property type="evidence" value="ECO:0007669"/>
    <property type="project" value="InterPro"/>
</dbReference>
<dbReference type="PROSITE" id="PS50893">
    <property type="entry name" value="ABC_TRANSPORTER_2"/>
    <property type="match status" value="1"/>
</dbReference>
<dbReference type="PROSITE" id="PS00211">
    <property type="entry name" value="ABC_TRANSPORTER_1"/>
    <property type="match status" value="1"/>
</dbReference>
<evidence type="ECO:0000313" key="6">
    <source>
        <dbReference type="EMBL" id="TVO35977.1"/>
    </source>
</evidence>
<dbReference type="SMART" id="SM00382">
    <property type="entry name" value="AAA"/>
    <property type="match status" value="1"/>
</dbReference>
<dbReference type="PANTHER" id="PTHR46743">
    <property type="entry name" value="TEICHOIC ACIDS EXPORT ATP-BINDING PROTEIN TAGH"/>
    <property type="match status" value="1"/>
</dbReference>
<dbReference type="InterPro" id="IPR003439">
    <property type="entry name" value="ABC_transporter-like_ATP-bd"/>
</dbReference>
<dbReference type="InterPro" id="IPR017871">
    <property type="entry name" value="ABC_transporter-like_CS"/>
</dbReference>
<dbReference type="InterPro" id="IPR050683">
    <property type="entry name" value="Bact_Polysacc_Export_ATP-bd"/>
</dbReference>
<name>A0A557P5S6_9VIBR</name>
<dbReference type="EMBL" id="VMKJ01000020">
    <property type="protein sequence ID" value="TVO35977.1"/>
    <property type="molecule type" value="Genomic_DNA"/>
</dbReference>
<evidence type="ECO:0000256" key="1">
    <source>
        <dbReference type="ARBA" id="ARBA00005417"/>
    </source>
</evidence>
<dbReference type="Pfam" id="PF00005">
    <property type="entry name" value="ABC_tran"/>
    <property type="match status" value="1"/>
</dbReference>
<evidence type="ECO:0000256" key="4">
    <source>
        <dbReference type="ARBA" id="ARBA00022840"/>
    </source>
</evidence>
<sequence>MDNRENRKSREKAIELKNVAVHYTESKSLFKREKYQALKDISFDVYKGETLGIIGRNGAGKSTLLRLLAGIIKPDKGEVIHHCKSVSLMALAAGFDPNLSGRQNAVISGMLIGHSKKEMLSKLEEIKEFAELGDFFEKPVKTYSSGMRARLGFATAMHTHPDVLLIDEVLAVGDANFKQKAEKAITDKIQSDITVILVSHSEQQMKRLCERVVWVESGKVVKSGSDLDNIFQLYRMNMKFSRSGIFIENFEKLDPNVEFCFESLEFKQDKLVFNCFFCYKIDCEITNVKVNPANVVLSGPFASPIVGSRYKKYQIAYKSRFHCGVCIINKENFISAYINNVESIVLKFKIVKNREGYE</sequence>
<gene>
    <name evidence="6" type="ORF">FOF44_10655</name>
</gene>
<dbReference type="InterPro" id="IPR003593">
    <property type="entry name" value="AAA+_ATPase"/>
</dbReference>
<dbReference type="Proteomes" id="UP000319828">
    <property type="component" value="Unassembled WGS sequence"/>
</dbReference>
<evidence type="ECO:0000313" key="7">
    <source>
        <dbReference type="Proteomes" id="UP000319828"/>
    </source>
</evidence>
<organism evidence="6 7">
    <name type="scientific">Vibrio algivorus</name>
    <dbReference type="NCBI Taxonomy" id="1667024"/>
    <lineage>
        <taxon>Bacteria</taxon>
        <taxon>Pseudomonadati</taxon>
        <taxon>Pseudomonadota</taxon>
        <taxon>Gammaproteobacteria</taxon>
        <taxon>Vibrionales</taxon>
        <taxon>Vibrionaceae</taxon>
        <taxon>Vibrio</taxon>
    </lineage>
</organism>
<proteinExistence type="inferred from homology"/>
<comment type="similarity">
    <text evidence="1">Belongs to the ABC transporter superfamily.</text>
</comment>
<dbReference type="InterPro" id="IPR027417">
    <property type="entry name" value="P-loop_NTPase"/>
</dbReference>
<dbReference type="AlphaFoldDB" id="A0A557P5S6"/>
<comment type="caution">
    <text evidence="6">The sequence shown here is derived from an EMBL/GenBank/DDBJ whole genome shotgun (WGS) entry which is preliminary data.</text>
</comment>
<dbReference type="PANTHER" id="PTHR46743:SF2">
    <property type="entry name" value="TEICHOIC ACIDS EXPORT ATP-BINDING PROTEIN TAGH"/>
    <property type="match status" value="1"/>
</dbReference>
<dbReference type="GO" id="GO:0016887">
    <property type="term" value="F:ATP hydrolysis activity"/>
    <property type="evidence" value="ECO:0007669"/>
    <property type="project" value="InterPro"/>
</dbReference>
<evidence type="ECO:0000256" key="2">
    <source>
        <dbReference type="ARBA" id="ARBA00022448"/>
    </source>
</evidence>
<dbReference type="CDD" id="cd03220">
    <property type="entry name" value="ABC_KpsT_Wzt"/>
    <property type="match status" value="1"/>
</dbReference>
<keyword evidence="2" id="KW-0813">Transport</keyword>
<keyword evidence="4 6" id="KW-0067">ATP-binding</keyword>
<protein>
    <submittedName>
        <fullName evidence="6">ABC transporter ATP-binding protein</fullName>
    </submittedName>
</protein>
<keyword evidence="3" id="KW-0547">Nucleotide-binding</keyword>
<dbReference type="SUPFAM" id="SSF52540">
    <property type="entry name" value="P-loop containing nucleoside triphosphate hydrolases"/>
    <property type="match status" value="1"/>
</dbReference>
<feature type="domain" description="ABC transporter" evidence="5">
    <location>
        <begin position="14"/>
        <end position="242"/>
    </location>
</feature>
<evidence type="ECO:0000259" key="5">
    <source>
        <dbReference type="PROSITE" id="PS50893"/>
    </source>
</evidence>